<dbReference type="GO" id="GO:0045493">
    <property type="term" value="P:xylan catabolic process"/>
    <property type="evidence" value="ECO:0007669"/>
    <property type="project" value="InterPro"/>
</dbReference>
<sequence>MLALALVATASAQPYRDPDLAEDARVDDLLSRLALEEKTDLMSNATPGVPRLGLPRYDWWSEALHGVANAGHATVFPQAIGLAAMWDAPLHEEIAGVIGIEGRAKFNGYKGTPLEGQIFRGLTFWSPNINIFRDPRWGRGQETYGEDPYLTSRLGVAFIRGLQGDHPDYLLAAAGAKHFAVHSGPEPLRHDFDASPSERDLYETYLPAFEAAVREADVEIVMPAYNAVYGVPASISPLLYGLLDEWGFDGHTTSDCGSVGDLHQTYRVAADGAEANALALKAGMNVRCGGESGNLREAVRRGLVTEAEIDAGLAPLLRTMVRLGFFDPEEQVPFNAIAPSLNDAPEHGQLALQAARESLVLLKNDGVLPLDPSQLNRVAVIGPSATSVPVLVGNYNGVPSAPVTVLDGLRAALEPAGVEVTYAHGVEYADRSQEVRPIAFGWFHGEYFDNPDLAGEPAATRTERPLNFDVGSRERYGALPPGVPERGASALWNGHLVTTLDGDYELVVKGRGGFRLWIDGEAVIDSWTAPAGQEGEMREVRVTTRLPDNAELPLRLEYTQGDGPLAVSFEWNTPPPASGVDEALALAEAADAVVYVGGISAQLEGEQMPVDYAGFDGGDRLAIELPALQQDLLEALVATGKPVVFVSLSGSAVAMPWADENVDAILQAWYPGQAGGTAVADVLTGRYNPAGRLPVTFYRSTADLPPFEDYDMAGRTYRYFEGDPLYAFGHGLSYTTFDYANLRASAPTLEDSITVSVDVTNTGAVTGDEVVQLYVAVPASAVARPVKELRGFRRITLAPGETQTVTFPLTAREVAYWDPEADAWAVEPGRVEVQVGAASDDVRQRLTVDVAD</sequence>
<evidence type="ECO:0000256" key="3">
    <source>
        <dbReference type="ARBA" id="ARBA00022801"/>
    </source>
</evidence>
<feature type="domain" description="PA14" evidence="4">
    <location>
        <begin position="438"/>
        <end position="588"/>
    </location>
</feature>
<dbReference type="GO" id="GO:0008422">
    <property type="term" value="F:beta-glucosidase activity"/>
    <property type="evidence" value="ECO:0007669"/>
    <property type="project" value="UniProtKB-ARBA"/>
</dbReference>
<dbReference type="SMART" id="SM00758">
    <property type="entry name" value="PA14"/>
    <property type="match status" value="1"/>
</dbReference>
<dbReference type="Gene3D" id="3.20.20.300">
    <property type="entry name" value="Glycoside hydrolase, family 3, N-terminal domain"/>
    <property type="match status" value="1"/>
</dbReference>
<dbReference type="SUPFAM" id="SSF51445">
    <property type="entry name" value="(Trans)glycosidases"/>
    <property type="match status" value="1"/>
</dbReference>
<dbReference type="PANTHER" id="PTHR42721">
    <property type="entry name" value="SUGAR HYDROLASE-RELATED"/>
    <property type="match status" value="1"/>
</dbReference>
<dbReference type="PRINTS" id="PR00133">
    <property type="entry name" value="GLHYDRLASE3"/>
</dbReference>
<dbReference type="InterPro" id="IPR011658">
    <property type="entry name" value="PA14_dom"/>
</dbReference>
<organism evidence="5 6">
    <name type="scientific">Rubrivirga marina</name>
    <dbReference type="NCBI Taxonomy" id="1196024"/>
    <lineage>
        <taxon>Bacteria</taxon>
        <taxon>Pseudomonadati</taxon>
        <taxon>Rhodothermota</taxon>
        <taxon>Rhodothermia</taxon>
        <taxon>Rhodothermales</taxon>
        <taxon>Rubricoccaceae</taxon>
        <taxon>Rubrivirga</taxon>
    </lineage>
</organism>
<dbReference type="SUPFAM" id="SSF56988">
    <property type="entry name" value="Anthrax protective antigen"/>
    <property type="match status" value="1"/>
</dbReference>
<comment type="similarity">
    <text evidence="1">Belongs to the glycosyl hydrolase 3 family.</text>
</comment>
<evidence type="ECO:0000259" key="4">
    <source>
        <dbReference type="PROSITE" id="PS51820"/>
    </source>
</evidence>
<dbReference type="Gene3D" id="2.60.40.10">
    <property type="entry name" value="Immunoglobulins"/>
    <property type="match status" value="1"/>
</dbReference>
<dbReference type="InterPro" id="IPR037524">
    <property type="entry name" value="PA14/GLEYA"/>
</dbReference>
<dbReference type="InterPro" id="IPR013783">
    <property type="entry name" value="Ig-like_fold"/>
</dbReference>
<dbReference type="GO" id="GO:0031222">
    <property type="term" value="P:arabinan catabolic process"/>
    <property type="evidence" value="ECO:0007669"/>
    <property type="project" value="TreeGrafter"/>
</dbReference>
<dbReference type="InterPro" id="IPR001764">
    <property type="entry name" value="Glyco_hydro_3_N"/>
</dbReference>
<dbReference type="Proteomes" id="UP000216339">
    <property type="component" value="Unassembled WGS sequence"/>
</dbReference>
<dbReference type="GO" id="GO:0009044">
    <property type="term" value="F:xylan 1,4-beta-xylosidase activity"/>
    <property type="evidence" value="ECO:0007669"/>
    <property type="project" value="InterPro"/>
</dbReference>
<dbReference type="Pfam" id="PF00933">
    <property type="entry name" value="Glyco_hydro_3"/>
    <property type="match status" value="1"/>
</dbReference>
<dbReference type="Gene3D" id="3.40.50.1700">
    <property type="entry name" value="Glycoside hydrolase family 3 C-terminal domain"/>
    <property type="match status" value="2"/>
</dbReference>
<evidence type="ECO:0000313" key="6">
    <source>
        <dbReference type="Proteomes" id="UP000216339"/>
    </source>
</evidence>
<dbReference type="Pfam" id="PF07691">
    <property type="entry name" value="PA14"/>
    <property type="match status" value="1"/>
</dbReference>
<accession>A0A271IWF2</accession>
<keyword evidence="6" id="KW-1185">Reference proteome</keyword>
<comment type="caution">
    <text evidence="5">The sequence shown here is derived from an EMBL/GenBank/DDBJ whole genome shotgun (WGS) entry which is preliminary data.</text>
</comment>
<dbReference type="Pfam" id="PF01915">
    <property type="entry name" value="Glyco_hydro_3_C"/>
    <property type="match status" value="1"/>
</dbReference>
<name>A0A271IWF2_9BACT</name>
<dbReference type="InterPro" id="IPR002772">
    <property type="entry name" value="Glyco_hydro_3_C"/>
</dbReference>
<dbReference type="Pfam" id="PF14310">
    <property type="entry name" value="Fn3-like"/>
    <property type="match status" value="1"/>
</dbReference>
<dbReference type="InterPro" id="IPR036881">
    <property type="entry name" value="Glyco_hydro_3_C_sf"/>
</dbReference>
<dbReference type="SUPFAM" id="SSF52279">
    <property type="entry name" value="Beta-D-glucan exohydrolase, C-terminal domain"/>
    <property type="match status" value="1"/>
</dbReference>
<evidence type="ECO:0000256" key="1">
    <source>
        <dbReference type="ARBA" id="ARBA00005336"/>
    </source>
</evidence>
<dbReference type="PANTHER" id="PTHR42721:SF3">
    <property type="entry name" value="BETA-D-XYLOSIDASE 5-RELATED"/>
    <property type="match status" value="1"/>
</dbReference>
<protein>
    <recommendedName>
        <fullName evidence="4">PA14 domain-containing protein</fullName>
    </recommendedName>
</protein>
<dbReference type="InterPro" id="IPR017853">
    <property type="entry name" value="GH"/>
</dbReference>
<evidence type="ECO:0000313" key="5">
    <source>
        <dbReference type="EMBL" id="PAP75045.1"/>
    </source>
</evidence>
<dbReference type="SMART" id="SM01217">
    <property type="entry name" value="Fn3_like"/>
    <property type="match status" value="1"/>
</dbReference>
<dbReference type="GO" id="GO:0046556">
    <property type="term" value="F:alpha-L-arabinofuranosidase activity"/>
    <property type="evidence" value="ECO:0007669"/>
    <property type="project" value="TreeGrafter"/>
</dbReference>
<dbReference type="FunFam" id="2.60.40.10:FF:000495">
    <property type="entry name" value="Periplasmic beta-glucosidase"/>
    <property type="match status" value="1"/>
</dbReference>
<keyword evidence="2" id="KW-0732">Signal</keyword>
<dbReference type="AlphaFoldDB" id="A0A271IWF2"/>
<dbReference type="PROSITE" id="PS51820">
    <property type="entry name" value="PA14"/>
    <property type="match status" value="1"/>
</dbReference>
<proteinExistence type="inferred from homology"/>
<dbReference type="EMBL" id="MQWD01000001">
    <property type="protein sequence ID" value="PAP75045.1"/>
    <property type="molecule type" value="Genomic_DNA"/>
</dbReference>
<dbReference type="InterPro" id="IPR036962">
    <property type="entry name" value="Glyco_hydro_3_N_sf"/>
</dbReference>
<dbReference type="InterPro" id="IPR044993">
    <property type="entry name" value="BXL"/>
</dbReference>
<keyword evidence="3" id="KW-0378">Hydrolase</keyword>
<dbReference type="InterPro" id="IPR026891">
    <property type="entry name" value="Fn3-like"/>
</dbReference>
<reference evidence="5 6" key="1">
    <citation type="submission" date="2016-11" db="EMBL/GenBank/DDBJ databases">
        <title>Study of marine rhodopsin-containing bacteria.</title>
        <authorList>
            <person name="Yoshizawa S."/>
            <person name="Kumagai Y."/>
            <person name="Kogure K."/>
        </authorList>
    </citation>
    <scope>NUCLEOTIDE SEQUENCE [LARGE SCALE GENOMIC DNA]</scope>
    <source>
        <strain evidence="5 6">SAORIC-28</strain>
    </source>
</reference>
<gene>
    <name evidence="5" type="ORF">BSZ37_00555</name>
</gene>
<evidence type="ECO:0000256" key="2">
    <source>
        <dbReference type="ARBA" id="ARBA00022729"/>
    </source>
</evidence>